<dbReference type="STRING" id="69222.BG55_01560"/>
<evidence type="ECO:0000313" key="2">
    <source>
        <dbReference type="Proteomes" id="UP000019918"/>
    </source>
</evidence>
<dbReference type="AlphaFoldDB" id="A0A014Q226"/>
<dbReference type="Proteomes" id="UP000019918">
    <property type="component" value="Unassembled WGS sequence"/>
</dbReference>
<organism evidence="1 2">
    <name type="scientific">Erwinia mallotivora</name>
    <dbReference type="NCBI Taxonomy" id="69222"/>
    <lineage>
        <taxon>Bacteria</taxon>
        <taxon>Pseudomonadati</taxon>
        <taxon>Pseudomonadota</taxon>
        <taxon>Gammaproteobacteria</taxon>
        <taxon>Enterobacterales</taxon>
        <taxon>Erwiniaceae</taxon>
        <taxon>Erwinia</taxon>
    </lineage>
</organism>
<gene>
    <name evidence="1" type="ORF">BG55_01560</name>
</gene>
<reference evidence="1 2" key="1">
    <citation type="submission" date="2014-02" db="EMBL/GenBank/DDBJ databases">
        <title>Draft genome of Erwinia mallotivora strain BT-MARDI, a papaya dieback pathogen.</title>
        <authorList>
            <person name="Redzuan R."/>
            <person name="Abu Bakar N."/>
            <person name="Badrun R."/>
            <person name="Mohd Raih M.F."/>
            <person name="Rozano L."/>
            <person name="Mat Amin N."/>
        </authorList>
    </citation>
    <scope>NUCLEOTIDE SEQUENCE [LARGE SCALE GENOMIC DNA]</scope>
    <source>
        <strain evidence="1 2">BT-MARDI</strain>
    </source>
</reference>
<name>A0A014Q226_9GAMM</name>
<sequence>MQITILLKLIFLAEVSRFNMHQIVSGYQHIAFFSVALSECSESGNALFPEISEMVSPLFC</sequence>
<evidence type="ECO:0000313" key="1">
    <source>
        <dbReference type="EMBL" id="EXU77187.1"/>
    </source>
</evidence>
<protein>
    <submittedName>
        <fullName evidence="1">Uncharacterized protein</fullName>
    </submittedName>
</protein>
<accession>A0A014Q226</accession>
<dbReference type="PATRIC" id="fig|69222.5.peg.334"/>
<comment type="caution">
    <text evidence="1">The sequence shown here is derived from an EMBL/GenBank/DDBJ whole genome shotgun (WGS) entry which is preliminary data.</text>
</comment>
<dbReference type="EMBL" id="JFHN01000018">
    <property type="protein sequence ID" value="EXU77187.1"/>
    <property type="molecule type" value="Genomic_DNA"/>
</dbReference>
<keyword evidence="2" id="KW-1185">Reference proteome</keyword>
<proteinExistence type="predicted"/>